<reference evidence="3" key="2">
    <citation type="submission" date="2025-08" db="UniProtKB">
        <authorList>
            <consortium name="RefSeq"/>
        </authorList>
    </citation>
    <scope>IDENTIFICATION</scope>
    <source>
        <tissue evidence="3">Blood</tissue>
    </source>
</reference>
<evidence type="ECO:0000313" key="3">
    <source>
        <dbReference type="RefSeq" id="XP_025744362.1"/>
    </source>
</evidence>
<name>A0A3Q7QQB2_CALUR</name>
<sequence length="204" mass="22904">MDTYPKPVSKLVAEPGPKLPRLCFVAMFPWDLDQLEYFGANKPHEAAHQSLASKIFCLCCRDCEEPCAVGDSKVPSQTQEPQPSTCSRSQTRTPLLASLDLIVFIPLLLRYSDFLQLLSGNSNLTSGLQKEEVASKNSNVDANEASRLPLGQPLIHPEKRASSTSNNEYEKRNTHVCPRGFYKRNLNCYSQDHWPFQPCHIGRP</sequence>
<dbReference type="AlphaFoldDB" id="A0A3Q7QQB2"/>
<accession>A0A3Q7QQB2</accession>
<dbReference type="RefSeq" id="XP_025744362.1">
    <property type="nucleotide sequence ID" value="XM_025888577.1"/>
</dbReference>
<reference key="1">
    <citation type="submission" date="2019-01" db="UniProtKB">
        <authorList>
            <consortium name="RefSeq"/>
        </authorList>
    </citation>
    <scope>IDENTIFICATION</scope>
</reference>
<keyword evidence="2" id="KW-1185">Reference proteome</keyword>
<protein>
    <submittedName>
        <fullName evidence="3">LOW QUALITY PROTEIN: testis-expressed protein 48</fullName>
    </submittedName>
</protein>
<gene>
    <name evidence="3" type="primary">TEX48</name>
</gene>
<dbReference type="Proteomes" id="UP000286641">
    <property type="component" value="Unplaced"/>
</dbReference>
<organism evidence="2 3">
    <name type="scientific">Callorhinus ursinus</name>
    <name type="common">Northern fur seal</name>
    <dbReference type="NCBI Taxonomy" id="34884"/>
    <lineage>
        <taxon>Eukaryota</taxon>
        <taxon>Metazoa</taxon>
        <taxon>Chordata</taxon>
        <taxon>Craniata</taxon>
        <taxon>Vertebrata</taxon>
        <taxon>Euteleostomi</taxon>
        <taxon>Mammalia</taxon>
        <taxon>Eutheria</taxon>
        <taxon>Laurasiatheria</taxon>
        <taxon>Carnivora</taxon>
        <taxon>Caniformia</taxon>
        <taxon>Pinnipedia</taxon>
        <taxon>Otariidae</taxon>
        <taxon>Callorhinus</taxon>
    </lineage>
</organism>
<dbReference type="InParanoid" id="A0A3Q7QQB2"/>
<proteinExistence type="predicted"/>
<feature type="region of interest" description="Disordered" evidence="1">
    <location>
        <begin position="135"/>
        <end position="168"/>
    </location>
</feature>
<evidence type="ECO:0000313" key="2">
    <source>
        <dbReference type="Proteomes" id="UP000286641"/>
    </source>
</evidence>
<evidence type="ECO:0000256" key="1">
    <source>
        <dbReference type="SAM" id="MobiDB-lite"/>
    </source>
</evidence>
<dbReference type="CTD" id="100505478"/>